<reference evidence="2" key="1">
    <citation type="submission" date="2021-03" db="EMBL/GenBank/DDBJ databases">
        <title>Sagittula salina sp. nov. strain M10.9X isolated from the marine waste.</title>
        <authorList>
            <person name="Satari L."/>
            <person name="Molina-Menor E."/>
            <person name="Vidal-Verdu A."/>
            <person name="Pascual J."/>
            <person name="Pereto J."/>
            <person name="Porcar M."/>
        </authorList>
    </citation>
    <scope>NUCLEOTIDE SEQUENCE</scope>
    <source>
        <strain evidence="2">M10.9X</strain>
    </source>
</reference>
<evidence type="ECO:0000313" key="3">
    <source>
        <dbReference type="Proteomes" id="UP000675940"/>
    </source>
</evidence>
<organism evidence="2 3">
    <name type="scientific">Sagittula salina</name>
    <dbReference type="NCBI Taxonomy" id="2820268"/>
    <lineage>
        <taxon>Bacteria</taxon>
        <taxon>Pseudomonadati</taxon>
        <taxon>Pseudomonadota</taxon>
        <taxon>Alphaproteobacteria</taxon>
        <taxon>Rhodobacterales</taxon>
        <taxon>Roseobacteraceae</taxon>
        <taxon>Sagittula</taxon>
    </lineage>
</organism>
<feature type="signal peptide" evidence="1">
    <location>
        <begin position="1"/>
        <end position="19"/>
    </location>
</feature>
<evidence type="ECO:0008006" key="4">
    <source>
        <dbReference type="Google" id="ProtNLM"/>
    </source>
</evidence>
<name>A0A940S1H4_9RHOB</name>
<feature type="chain" id="PRO_5036838963" description="Cytochrome c domain-containing protein" evidence="1">
    <location>
        <begin position="20"/>
        <end position="439"/>
    </location>
</feature>
<proteinExistence type="predicted"/>
<dbReference type="AlphaFoldDB" id="A0A940S1H4"/>
<evidence type="ECO:0000256" key="1">
    <source>
        <dbReference type="SAM" id="SignalP"/>
    </source>
</evidence>
<accession>A0A940S1H4</accession>
<dbReference type="RefSeq" id="WP_209361080.1">
    <property type="nucleotide sequence ID" value="NZ_JAGISH010000006.1"/>
</dbReference>
<sequence length="439" mass="49199">MKPVLAPLALILAATAAQAQTMTERLDPDQAVLAAADCLHDWTMKPFDQLASDCVDIAFSDNLYLRELFAWVVFARVTELIPDSDGPGMNDTGQAPLWMSWATDPETFDPAPQDGKNTLAAFNFDAREPRNQMRPSTEEKDFARMTLSEEEPTHISTEDPDGANEEVNRNQIAYDYLIANGLTTKAGVATFFETHDTVEMPVGSIELKASWLQVTDGSPAPEGALTFPFQGGTYWWRGLHIMMKMRPLDHSSPYDIFYSEDPSWFWSTFEFNNNPGTQHVRDALITQRAPLDPALIERLLTDMKSEGFGFENLAPNGTQIRFTVDGRGEPVILGHTNMEDFAGKWNTAQPYNWVAFEASCHGCHATASYRPNPEFKRNPAIKNPCKDDWEKAPVFFPFSVPVGKLHPGYNMQDACSEVAYLGQGFMPLDFMWPIAFQTK</sequence>
<keyword evidence="3" id="KW-1185">Reference proteome</keyword>
<gene>
    <name evidence="2" type="ORF">J5474_11570</name>
</gene>
<dbReference type="EMBL" id="JAGISH010000006">
    <property type="protein sequence ID" value="MBP0483126.1"/>
    <property type="molecule type" value="Genomic_DNA"/>
</dbReference>
<keyword evidence="1" id="KW-0732">Signal</keyword>
<dbReference type="Proteomes" id="UP000675940">
    <property type="component" value="Unassembled WGS sequence"/>
</dbReference>
<protein>
    <recommendedName>
        <fullName evidence="4">Cytochrome c domain-containing protein</fullName>
    </recommendedName>
</protein>
<evidence type="ECO:0000313" key="2">
    <source>
        <dbReference type="EMBL" id="MBP0483126.1"/>
    </source>
</evidence>
<comment type="caution">
    <text evidence="2">The sequence shown here is derived from an EMBL/GenBank/DDBJ whole genome shotgun (WGS) entry which is preliminary data.</text>
</comment>